<organism evidence="1 2">
    <name type="scientific">Smallanthus sonchifolius</name>
    <dbReference type="NCBI Taxonomy" id="185202"/>
    <lineage>
        <taxon>Eukaryota</taxon>
        <taxon>Viridiplantae</taxon>
        <taxon>Streptophyta</taxon>
        <taxon>Embryophyta</taxon>
        <taxon>Tracheophyta</taxon>
        <taxon>Spermatophyta</taxon>
        <taxon>Magnoliopsida</taxon>
        <taxon>eudicotyledons</taxon>
        <taxon>Gunneridae</taxon>
        <taxon>Pentapetalae</taxon>
        <taxon>asterids</taxon>
        <taxon>campanulids</taxon>
        <taxon>Asterales</taxon>
        <taxon>Asteraceae</taxon>
        <taxon>Asteroideae</taxon>
        <taxon>Heliantheae alliance</taxon>
        <taxon>Millerieae</taxon>
        <taxon>Smallanthus</taxon>
    </lineage>
</organism>
<keyword evidence="2" id="KW-1185">Reference proteome</keyword>
<protein>
    <submittedName>
        <fullName evidence="1">Uncharacterized protein</fullName>
    </submittedName>
</protein>
<name>A0ACB8ZCH7_9ASTR</name>
<proteinExistence type="predicted"/>
<comment type="caution">
    <text evidence="1">The sequence shown here is derived from an EMBL/GenBank/DDBJ whole genome shotgun (WGS) entry which is preliminary data.</text>
</comment>
<evidence type="ECO:0000313" key="1">
    <source>
        <dbReference type="EMBL" id="KAI3695451.1"/>
    </source>
</evidence>
<reference evidence="2" key="1">
    <citation type="journal article" date="2022" name="Mol. Ecol. Resour.">
        <title>The genomes of chicory, endive, great burdock and yacon provide insights into Asteraceae palaeo-polyploidization history and plant inulin production.</title>
        <authorList>
            <person name="Fan W."/>
            <person name="Wang S."/>
            <person name="Wang H."/>
            <person name="Wang A."/>
            <person name="Jiang F."/>
            <person name="Liu H."/>
            <person name="Zhao H."/>
            <person name="Xu D."/>
            <person name="Zhang Y."/>
        </authorList>
    </citation>
    <scope>NUCLEOTIDE SEQUENCE [LARGE SCALE GENOMIC DNA]</scope>
    <source>
        <strain evidence="2">cv. Yunnan</strain>
    </source>
</reference>
<reference evidence="1 2" key="2">
    <citation type="journal article" date="2022" name="Mol. Ecol. Resour.">
        <title>The genomes of chicory, endive, great burdock and yacon provide insights into Asteraceae paleo-polyploidization history and plant inulin production.</title>
        <authorList>
            <person name="Fan W."/>
            <person name="Wang S."/>
            <person name="Wang H."/>
            <person name="Wang A."/>
            <person name="Jiang F."/>
            <person name="Liu H."/>
            <person name="Zhao H."/>
            <person name="Xu D."/>
            <person name="Zhang Y."/>
        </authorList>
    </citation>
    <scope>NUCLEOTIDE SEQUENCE [LARGE SCALE GENOMIC DNA]</scope>
    <source>
        <strain evidence="2">cv. Yunnan</strain>
        <tissue evidence="1">Leaves</tissue>
    </source>
</reference>
<sequence length="157" mass="18317">MQGNEAQSSQIQSSEKDPYEDPQYQSASENPNDYPFNKPISNISDHQSYNSESPVMYDQYVFPEPTYDPYQAYFSSSPECHHVYNDMLMGIRDPPPKYGYKYTMPSSHIECLDRSSRQTDEINKKRIMDKKRTQFYGKQVYAYGKDLKTLGKGLMKD</sequence>
<gene>
    <name evidence="1" type="ORF">L1987_78448</name>
</gene>
<accession>A0ACB8ZCH7</accession>
<dbReference type="EMBL" id="CM042043">
    <property type="protein sequence ID" value="KAI3695451.1"/>
    <property type="molecule type" value="Genomic_DNA"/>
</dbReference>
<evidence type="ECO:0000313" key="2">
    <source>
        <dbReference type="Proteomes" id="UP001056120"/>
    </source>
</evidence>
<dbReference type="Proteomes" id="UP001056120">
    <property type="component" value="Linkage Group LG26"/>
</dbReference>